<keyword evidence="7 11" id="KW-1133">Transmembrane helix</keyword>
<evidence type="ECO:0000259" key="12">
    <source>
        <dbReference type="Pfam" id="PF02517"/>
    </source>
</evidence>
<evidence type="ECO:0000256" key="5">
    <source>
        <dbReference type="ARBA" id="ARBA00022801"/>
    </source>
</evidence>
<evidence type="ECO:0000256" key="11">
    <source>
        <dbReference type="SAM" id="Phobius"/>
    </source>
</evidence>
<dbReference type="GeneID" id="28757491"/>
<accession>A0A177CU37</accession>
<dbReference type="Proteomes" id="UP000077069">
    <property type="component" value="Unassembled WGS sequence"/>
</dbReference>
<comment type="similarity">
    <text evidence="2">Belongs to the peptidase U48 family.</text>
</comment>
<dbReference type="GO" id="GO:0005789">
    <property type="term" value="C:endoplasmic reticulum membrane"/>
    <property type="evidence" value="ECO:0007669"/>
    <property type="project" value="UniProtKB-SubCell"/>
</dbReference>
<dbReference type="OrthoDB" id="271604at2759"/>
<feature type="transmembrane region" description="Helical" evidence="11">
    <location>
        <begin position="195"/>
        <end position="218"/>
    </location>
</feature>
<dbReference type="EC" id="3.4.26.1" evidence="10"/>
<feature type="transmembrane region" description="Helical" evidence="11">
    <location>
        <begin position="46"/>
        <end position="69"/>
    </location>
</feature>
<evidence type="ECO:0000256" key="4">
    <source>
        <dbReference type="ARBA" id="ARBA00022692"/>
    </source>
</evidence>
<feature type="transmembrane region" description="Helical" evidence="11">
    <location>
        <begin position="238"/>
        <end position="264"/>
    </location>
</feature>
<feature type="transmembrane region" description="Helical" evidence="11">
    <location>
        <begin position="318"/>
        <end position="338"/>
    </location>
</feature>
<keyword evidence="14" id="KW-1185">Reference proteome</keyword>
<feature type="transmembrane region" description="Helical" evidence="11">
    <location>
        <begin position="89"/>
        <end position="109"/>
    </location>
</feature>
<dbReference type="InterPro" id="IPR039731">
    <property type="entry name" value="Rce1"/>
</dbReference>
<evidence type="ECO:0000256" key="6">
    <source>
        <dbReference type="ARBA" id="ARBA00022824"/>
    </source>
</evidence>
<dbReference type="AlphaFoldDB" id="A0A177CU37"/>
<name>A0A177CU37_9PLEO</name>
<evidence type="ECO:0000256" key="3">
    <source>
        <dbReference type="ARBA" id="ARBA00022670"/>
    </source>
</evidence>
<dbReference type="PANTHER" id="PTHR13046:SF0">
    <property type="entry name" value="CAAX PRENYL PROTEASE 2"/>
    <property type="match status" value="1"/>
</dbReference>
<evidence type="ECO:0000313" key="14">
    <source>
        <dbReference type="Proteomes" id="UP000077069"/>
    </source>
</evidence>
<dbReference type="Pfam" id="PF02517">
    <property type="entry name" value="Rce1-like"/>
    <property type="match status" value="1"/>
</dbReference>
<keyword evidence="4 11" id="KW-0812">Transmembrane</keyword>
<feature type="domain" description="CAAX prenyl protease 2/Lysostaphin resistance protein A-like" evidence="12">
    <location>
        <begin position="174"/>
        <end position="282"/>
    </location>
</feature>
<dbReference type="PANTHER" id="PTHR13046">
    <property type="entry name" value="PROTEASE U48 CAAX PRENYL PROTEASE RCE1"/>
    <property type="match status" value="1"/>
</dbReference>
<dbReference type="RefSeq" id="XP_018041420.1">
    <property type="nucleotide sequence ID" value="XM_018174005.1"/>
</dbReference>
<evidence type="ECO:0000256" key="8">
    <source>
        <dbReference type="ARBA" id="ARBA00023136"/>
    </source>
</evidence>
<evidence type="ECO:0000256" key="2">
    <source>
        <dbReference type="ARBA" id="ARBA00006897"/>
    </source>
</evidence>
<comment type="subcellular location">
    <subcellularLocation>
        <location evidence="1">Endoplasmic reticulum membrane</location>
        <topology evidence="1">Multi-pass membrane protein</topology>
    </subcellularLocation>
</comment>
<evidence type="ECO:0000313" key="13">
    <source>
        <dbReference type="EMBL" id="OAG11055.1"/>
    </source>
</evidence>
<keyword evidence="8 11" id="KW-0472">Membrane</keyword>
<comment type="catalytic activity">
    <reaction evidence="9">
        <text>Hydrolyzes the peptide bond -P2-(S-farnesyl or geranylgeranyl)C-P1'-P2'-P3'-COOH where P1' and P2' are amino acids with aliphatic sidechains and P3' is any C-terminal residue.</text>
        <dbReference type="EC" id="3.4.26.1"/>
    </reaction>
</comment>
<dbReference type="GO" id="GO:0004222">
    <property type="term" value="F:metalloendopeptidase activity"/>
    <property type="evidence" value="ECO:0007669"/>
    <property type="project" value="InterPro"/>
</dbReference>
<dbReference type="EMBL" id="KV441549">
    <property type="protein sequence ID" value="OAG11055.1"/>
    <property type="molecule type" value="Genomic_DNA"/>
</dbReference>
<evidence type="ECO:0000256" key="7">
    <source>
        <dbReference type="ARBA" id="ARBA00022989"/>
    </source>
</evidence>
<keyword evidence="6" id="KW-0256">Endoplasmic reticulum</keyword>
<sequence>MPPPPKSWKDRFGALEKMYEKHFKGGEFCNNCSSMSDVWPAPKPPAVSPTAAALLSVLFTVVYVLPFYLSSATRPSPQLTRDAPSSIRARIRAVTSSSILSAGLTVFVLHRSGDLAAADILRLLGVWPVSPVDSAKTILLVAILFAGPLFEYGIVDGQLKDWVRGRDVIQTLSSWIGYRNYVVGPVSEELIWRALIIPLHILAGFSANKIIFLTPLYFGIAHVHHLYEFRLTHPQTPLLLAVLRSLFQFTYTSLFGFFAAFVFIRTGNVYSVILAHTFCNWMGLPRLYGRVGVQPGEPIGPPGKSDEQARGEHVHGPAWTLAYYVLLVVGAVGFYWQLFPLTESSHALPGAPKKG</sequence>
<keyword evidence="3" id="KW-0645">Protease</keyword>
<gene>
    <name evidence="13" type="ORF">CC84DRAFT_1083230</name>
</gene>
<evidence type="ECO:0000256" key="9">
    <source>
        <dbReference type="ARBA" id="ARBA00047280"/>
    </source>
</evidence>
<dbReference type="FunCoup" id="A0A177CU37">
    <property type="interactions" value="290"/>
</dbReference>
<keyword evidence="5" id="KW-0378">Hydrolase</keyword>
<protein>
    <recommendedName>
        <fullName evidence="10">intramembrane prenyl-peptidase Rce1</fullName>
        <ecNumber evidence="10">3.4.26.1</ecNumber>
    </recommendedName>
</protein>
<evidence type="ECO:0000256" key="1">
    <source>
        <dbReference type="ARBA" id="ARBA00004477"/>
    </source>
</evidence>
<reference evidence="13 14" key="1">
    <citation type="submission" date="2016-05" db="EMBL/GenBank/DDBJ databases">
        <title>Comparative analysis of secretome profiles of manganese(II)-oxidizing ascomycete fungi.</title>
        <authorList>
            <consortium name="DOE Joint Genome Institute"/>
            <person name="Zeiner C.A."/>
            <person name="Purvine S.O."/>
            <person name="Zink E.M."/>
            <person name="Wu S."/>
            <person name="Pasa-Tolic L."/>
            <person name="Chaput D.L."/>
            <person name="Haridas S."/>
            <person name="Grigoriev I.V."/>
            <person name="Santelli C.M."/>
            <person name="Hansel C.M."/>
        </authorList>
    </citation>
    <scope>NUCLEOTIDE SEQUENCE [LARGE SCALE GENOMIC DNA]</scope>
    <source>
        <strain evidence="13 14">AP3s5-JAC2a</strain>
    </source>
</reference>
<feature type="transmembrane region" description="Helical" evidence="11">
    <location>
        <begin position="137"/>
        <end position="155"/>
    </location>
</feature>
<dbReference type="InParanoid" id="A0A177CU37"/>
<proteinExistence type="inferred from homology"/>
<dbReference type="InterPro" id="IPR003675">
    <property type="entry name" value="Rce1/LyrA-like_dom"/>
</dbReference>
<evidence type="ECO:0000256" key="10">
    <source>
        <dbReference type="ARBA" id="ARBA00049729"/>
    </source>
</evidence>
<organism evidence="13 14">
    <name type="scientific">Paraphaeosphaeria sporulosa</name>
    <dbReference type="NCBI Taxonomy" id="1460663"/>
    <lineage>
        <taxon>Eukaryota</taxon>
        <taxon>Fungi</taxon>
        <taxon>Dikarya</taxon>
        <taxon>Ascomycota</taxon>
        <taxon>Pezizomycotina</taxon>
        <taxon>Dothideomycetes</taxon>
        <taxon>Pleosporomycetidae</taxon>
        <taxon>Pleosporales</taxon>
        <taxon>Massarineae</taxon>
        <taxon>Didymosphaeriaceae</taxon>
        <taxon>Paraphaeosphaeria</taxon>
    </lineage>
</organism>
<dbReference type="STRING" id="1460663.A0A177CU37"/>
<dbReference type="GO" id="GO:0071586">
    <property type="term" value="P:CAAX-box protein processing"/>
    <property type="evidence" value="ECO:0007669"/>
    <property type="project" value="InterPro"/>
</dbReference>